<dbReference type="EMBL" id="CM056819">
    <property type="protein sequence ID" value="KAJ8624612.1"/>
    <property type="molecule type" value="Genomic_DNA"/>
</dbReference>
<dbReference type="Proteomes" id="UP001234297">
    <property type="component" value="Chromosome 11"/>
</dbReference>
<name>A0ACC2KTU0_PERAE</name>
<reference evidence="1 2" key="1">
    <citation type="journal article" date="2022" name="Hortic Res">
        <title>A haplotype resolved chromosomal level avocado genome allows analysis of novel avocado genes.</title>
        <authorList>
            <person name="Nath O."/>
            <person name="Fletcher S.J."/>
            <person name="Hayward A."/>
            <person name="Shaw L.M."/>
            <person name="Masouleh A.K."/>
            <person name="Furtado A."/>
            <person name="Henry R.J."/>
            <person name="Mitter N."/>
        </authorList>
    </citation>
    <scope>NUCLEOTIDE SEQUENCE [LARGE SCALE GENOMIC DNA]</scope>
    <source>
        <strain evidence="2">cv. Hass</strain>
    </source>
</reference>
<proteinExistence type="predicted"/>
<evidence type="ECO:0000313" key="2">
    <source>
        <dbReference type="Proteomes" id="UP001234297"/>
    </source>
</evidence>
<gene>
    <name evidence="1" type="ORF">MRB53_033142</name>
</gene>
<evidence type="ECO:0000313" key="1">
    <source>
        <dbReference type="EMBL" id="KAJ8624612.1"/>
    </source>
</evidence>
<keyword evidence="2" id="KW-1185">Reference proteome</keyword>
<sequence length="102" mass="11962">MNGRDSYYQYHSISVVLRTTTENWILQKRQGRRVYGKKIPWNLVQCRGPPELANKRIIGLELAAVEEFKELQWHLLHLELDEKKEKEKSAVPFGSSKLSHSK</sequence>
<comment type="caution">
    <text evidence="1">The sequence shown here is derived from an EMBL/GenBank/DDBJ whole genome shotgun (WGS) entry which is preliminary data.</text>
</comment>
<organism evidence="1 2">
    <name type="scientific">Persea americana</name>
    <name type="common">Avocado</name>
    <dbReference type="NCBI Taxonomy" id="3435"/>
    <lineage>
        <taxon>Eukaryota</taxon>
        <taxon>Viridiplantae</taxon>
        <taxon>Streptophyta</taxon>
        <taxon>Embryophyta</taxon>
        <taxon>Tracheophyta</taxon>
        <taxon>Spermatophyta</taxon>
        <taxon>Magnoliopsida</taxon>
        <taxon>Magnoliidae</taxon>
        <taxon>Laurales</taxon>
        <taxon>Lauraceae</taxon>
        <taxon>Persea</taxon>
    </lineage>
</organism>
<protein>
    <submittedName>
        <fullName evidence="1">Uncharacterized protein</fullName>
    </submittedName>
</protein>
<accession>A0ACC2KTU0</accession>